<name>A0A380MK88_9GAMM</name>
<keyword evidence="2" id="KW-1185">Reference proteome</keyword>
<protein>
    <submittedName>
        <fullName evidence="1">Uncharacterized protein</fullName>
    </submittedName>
</protein>
<organism evidence="1 2">
    <name type="scientific">Suttonella indologenes</name>
    <dbReference type="NCBI Taxonomy" id="13276"/>
    <lineage>
        <taxon>Bacteria</taxon>
        <taxon>Pseudomonadati</taxon>
        <taxon>Pseudomonadota</taxon>
        <taxon>Gammaproteobacteria</taxon>
        <taxon>Cardiobacteriales</taxon>
        <taxon>Cardiobacteriaceae</taxon>
        <taxon>Suttonella</taxon>
    </lineage>
</organism>
<accession>A0A380MK88</accession>
<dbReference type="Proteomes" id="UP000254575">
    <property type="component" value="Unassembled WGS sequence"/>
</dbReference>
<evidence type="ECO:0000313" key="2">
    <source>
        <dbReference type="Proteomes" id="UP000254575"/>
    </source>
</evidence>
<sequence length="78" mass="8782">MFYLVIALLIWASSFTAGKYAYQMFDPALVVELRLLIAMLFRRAHDLADRLRQCISHCFGGGFDPDPDSAAKTASRKI</sequence>
<reference evidence="1 2" key="1">
    <citation type="submission" date="2018-06" db="EMBL/GenBank/DDBJ databases">
        <authorList>
            <consortium name="Pathogen Informatics"/>
            <person name="Doyle S."/>
        </authorList>
    </citation>
    <scope>NUCLEOTIDE SEQUENCE [LARGE SCALE GENOMIC DNA]</scope>
    <source>
        <strain evidence="1 2">NCTC10717</strain>
    </source>
</reference>
<evidence type="ECO:0000313" key="1">
    <source>
        <dbReference type="EMBL" id="SUO91964.1"/>
    </source>
</evidence>
<dbReference type="AlphaFoldDB" id="A0A380MK88"/>
<proteinExistence type="predicted"/>
<dbReference type="RefSeq" id="WP_218564512.1">
    <property type="nucleotide sequence ID" value="NZ_UHIA01000003.1"/>
</dbReference>
<gene>
    <name evidence="1" type="ORF">NCTC10717_00325</name>
</gene>
<dbReference type="EMBL" id="UHIA01000003">
    <property type="protein sequence ID" value="SUO91964.1"/>
    <property type="molecule type" value="Genomic_DNA"/>
</dbReference>